<dbReference type="InterPro" id="IPR002659">
    <property type="entry name" value="Glyco_trans_31"/>
</dbReference>
<dbReference type="PANTHER" id="PTHR11214">
    <property type="entry name" value="BETA-1,3-N-ACETYLGLUCOSAMINYLTRANSFERASE"/>
    <property type="match status" value="1"/>
</dbReference>
<dbReference type="PANTHER" id="PTHR11214:SF3">
    <property type="entry name" value="BETA-1,3-GALACTOSYLTRANSFERASE 6"/>
    <property type="match status" value="1"/>
</dbReference>
<evidence type="ECO:0000256" key="10">
    <source>
        <dbReference type="RuleBase" id="RU363063"/>
    </source>
</evidence>
<evidence type="ECO:0000256" key="4">
    <source>
        <dbReference type="ARBA" id="ARBA00022679"/>
    </source>
</evidence>
<evidence type="ECO:0000256" key="5">
    <source>
        <dbReference type="ARBA" id="ARBA00022692"/>
    </source>
</evidence>
<organism evidence="11 12">
    <name type="scientific">Plutella xylostella</name>
    <name type="common">Diamondback moth</name>
    <name type="synonym">Plutella maculipennis</name>
    <dbReference type="NCBI Taxonomy" id="51655"/>
    <lineage>
        <taxon>Eukaryota</taxon>
        <taxon>Metazoa</taxon>
        <taxon>Ecdysozoa</taxon>
        <taxon>Arthropoda</taxon>
        <taxon>Hexapoda</taxon>
        <taxon>Insecta</taxon>
        <taxon>Pterygota</taxon>
        <taxon>Neoptera</taxon>
        <taxon>Endopterygota</taxon>
        <taxon>Lepidoptera</taxon>
        <taxon>Glossata</taxon>
        <taxon>Ditrysia</taxon>
        <taxon>Yponomeutoidea</taxon>
        <taxon>Plutellidae</taxon>
        <taxon>Plutella</taxon>
    </lineage>
</organism>
<evidence type="ECO:0000256" key="1">
    <source>
        <dbReference type="ARBA" id="ARBA00004323"/>
    </source>
</evidence>
<evidence type="ECO:0000313" key="12">
    <source>
        <dbReference type="Proteomes" id="UP000823941"/>
    </source>
</evidence>
<keyword evidence="4" id="KW-0808">Transferase</keyword>
<accession>A0ABQ7QG41</accession>
<proteinExistence type="inferred from homology"/>
<gene>
    <name evidence="11" type="ORF">JYU34_011106</name>
</gene>
<protein>
    <recommendedName>
        <fullName evidence="10">Hexosyltransferase</fullName>
        <ecNumber evidence="10">2.4.1.-</ecNumber>
    </recommendedName>
</protein>
<comment type="caution">
    <text evidence="11">The sequence shown here is derived from an EMBL/GenBank/DDBJ whole genome shotgun (WGS) entry which is preliminary data.</text>
</comment>
<keyword evidence="12" id="KW-1185">Reference proteome</keyword>
<comment type="similarity">
    <text evidence="2 10">Belongs to the glycosyltransferase 31 family.</text>
</comment>
<name>A0ABQ7QG41_PLUXY</name>
<reference evidence="11 12" key="1">
    <citation type="submission" date="2021-06" db="EMBL/GenBank/DDBJ databases">
        <title>A haploid diamondback moth (Plutella xylostella L.) genome assembly resolves 31 chromosomes and identifies a diamide resistance mutation.</title>
        <authorList>
            <person name="Ward C.M."/>
            <person name="Perry K.D."/>
            <person name="Baker G."/>
            <person name="Powis K."/>
            <person name="Heckel D.G."/>
            <person name="Baxter S.W."/>
        </authorList>
    </citation>
    <scope>NUCLEOTIDE SEQUENCE [LARGE SCALE GENOMIC DNA]</scope>
    <source>
        <strain evidence="11 12">LV</strain>
        <tissue evidence="11">Single pupa</tissue>
    </source>
</reference>
<dbReference type="EC" id="2.4.1.-" evidence="10"/>
<evidence type="ECO:0000256" key="9">
    <source>
        <dbReference type="ARBA" id="ARBA00023136"/>
    </source>
</evidence>
<keyword evidence="3 10" id="KW-0328">Glycosyltransferase</keyword>
<keyword evidence="8 10" id="KW-0333">Golgi apparatus</keyword>
<evidence type="ECO:0000256" key="2">
    <source>
        <dbReference type="ARBA" id="ARBA00008661"/>
    </source>
</evidence>
<dbReference type="EMBL" id="JAHIBW010000015">
    <property type="protein sequence ID" value="KAG7304171.1"/>
    <property type="molecule type" value="Genomic_DNA"/>
</dbReference>
<keyword evidence="5 10" id="KW-0812">Transmembrane</keyword>
<evidence type="ECO:0000313" key="11">
    <source>
        <dbReference type="EMBL" id="KAG7304171.1"/>
    </source>
</evidence>
<sequence>MNIYKFLKRYYNYIQIILFSVVSFHLGCGFAVNWAKFDCDTENNIVRLDSYLQTSFGGIEYAVLVLTGPDNTDKRDVIRQTWMKLSNNINIKNKPYRSGYVEQKPQFLKIFFAVGTQGLDKKKLHDLSLEDTKNKDILFLQDLQDSYKNLTLKLLNSLKWLNENLPKLKYVVKCDDDSFVRLDLIVKEIENYAPEMSAAEISSYVTHQESLPSYSGLYWGYFFGKATVFRSGKWKEPNWFLCDTYLPYALGGGYVISRSIVDYISRNHNDLVTYNSEDVSMGVWTAALKGINRVHDVRFDTQWRSRGCLNSMLIRHKQTPQDMLDMYSTLTETNGIKLCKNEALKFRQYSYNWNEKPSMCCT</sequence>
<evidence type="ECO:0000256" key="7">
    <source>
        <dbReference type="ARBA" id="ARBA00022989"/>
    </source>
</evidence>
<dbReference type="Gene3D" id="3.90.550.50">
    <property type="match status" value="1"/>
</dbReference>
<evidence type="ECO:0000256" key="3">
    <source>
        <dbReference type="ARBA" id="ARBA00022676"/>
    </source>
</evidence>
<keyword evidence="6 10" id="KW-0735">Signal-anchor</keyword>
<keyword evidence="9 10" id="KW-0472">Membrane</keyword>
<comment type="subcellular location">
    <subcellularLocation>
        <location evidence="1 10">Golgi apparatus membrane</location>
        <topology evidence="1 10">Single-pass type II membrane protein</topology>
    </subcellularLocation>
</comment>
<evidence type="ECO:0000256" key="6">
    <source>
        <dbReference type="ARBA" id="ARBA00022968"/>
    </source>
</evidence>
<keyword evidence="7 10" id="KW-1133">Transmembrane helix</keyword>
<dbReference type="Pfam" id="PF01762">
    <property type="entry name" value="Galactosyl_T"/>
    <property type="match status" value="1"/>
</dbReference>
<dbReference type="Proteomes" id="UP000823941">
    <property type="component" value="Chromosome 15"/>
</dbReference>
<feature type="transmembrane region" description="Helical" evidence="10">
    <location>
        <begin position="12"/>
        <end position="35"/>
    </location>
</feature>
<evidence type="ECO:0000256" key="8">
    <source>
        <dbReference type="ARBA" id="ARBA00023034"/>
    </source>
</evidence>